<proteinExistence type="predicted"/>
<sequence length="86" mass="9582">MDSDFLAISSSDGSVSITANTFGKNGGHFEAFAEYRFSSLQDLYISQSDVSPIKCDVLRECEYESTRQNEAGHSYYCSSSGWKRLC</sequence>
<name>A0A1A8TTE0_9GAMM</name>
<accession>A0A1A8TTE0</accession>
<dbReference type="EMBL" id="FLOB01000021">
    <property type="protein sequence ID" value="SBS37699.1"/>
    <property type="molecule type" value="Genomic_DNA"/>
</dbReference>
<evidence type="ECO:0000313" key="2">
    <source>
        <dbReference type="Proteomes" id="UP000092544"/>
    </source>
</evidence>
<organism evidence="1 2">
    <name type="scientific">Marinomonas spartinae</name>
    <dbReference type="NCBI Taxonomy" id="1792290"/>
    <lineage>
        <taxon>Bacteria</taxon>
        <taxon>Pseudomonadati</taxon>
        <taxon>Pseudomonadota</taxon>
        <taxon>Gammaproteobacteria</taxon>
        <taxon>Oceanospirillales</taxon>
        <taxon>Oceanospirillaceae</taxon>
        <taxon>Marinomonas</taxon>
    </lineage>
</organism>
<protein>
    <submittedName>
        <fullName evidence="1">Uncharacterized protein</fullName>
    </submittedName>
</protein>
<reference evidence="1 2" key="1">
    <citation type="submission" date="2016-06" db="EMBL/GenBank/DDBJ databases">
        <authorList>
            <person name="Kjaerup R.B."/>
            <person name="Dalgaard T.S."/>
            <person name="Juul-Madsen H.R."/>
        </authorList>
    </citation>
    <scope>NUCLEOTIDE SEQUENCE [LARGE SCALE GENOMIC DNA]</scope>
    <source>
        <strain evidence="1 2">CECT 8886</strain>
    </source>
</reference>
<dbReference type="OrthoDB" id="9981052at2"/>
<gene>
    <name evidence="1" type="ORF">MSP8886_04229</name>
</gene>
<dbReference type="RefSeq" id="WP_139063189.1">
    <property type="nucleotide sequence ID" value="NZ_FLOB01000021.1"/>
</dbReference>
<dbReference type="AlphaFoldDB" id="A0A1A8TTE0"/>
<keyword evidence="2" id="KW-1185">Reference proteome</keyword>
<dbReference type="Proteomes" id="UP000092544">
    <property type="component" value="Unassembled WGS sequence"/>
</dbReference>
<evidence type="ECO:0000313" key="1">
    <source>
        <dbReference type="EMBL" id="SBS37699.1"/>
    </source>
</evidence>